<keyword evidence="2" id="KW-0677">Repeat</keyword>
<feature type="domain" description="Calponin-homology (CH)" evidence="6">
    <location>
        <begin position="134"/>
        <end position="254"/>
    </location>
</feature>
<dbReference type="FunFam" id="1.10.418.10:FF:000042">
    <property type="entry name" value="Fimbrin, putative"/>
    <property type="match status" value="1"/>
</dbReference>
<evidence type="ECO:0000259" key="6">
    <source>
        <dbReference type="PROSITE" id="PS50021"/>
    </source>
</evidence>
<dbReference type="PROSITE" id="PS00020">
    <property type="entry name" value="ACTININ_2"/>
    <property type="match status" value="2"/>
</dbReference>
<dbReference type="GO" id="GO:0030479">
    <property type="term" value="C:actin cortical patch"/>
    <property type="evidence" value="ECO:0007669"/>
    <property type="project" value="UniProtKB-ARBA"/>
</dbReference>
<feature type="domain" description="Calponin-homology (CH)" evidence="6">
    <location>
        <begin position="406"/>
        <end position="516"/>
    </location>
</feature>
<dbReference type="GO" id="GO:0051639">
    <property type="term" value="P:actin filament network formation"/>
    <property type="evidence" value="ECO:0007669"/>
    <property type="project" value="TreeGrafter"/>
</dbReference>
<dbReference type="PANTHER" id="PTHR19961:SF18">
    <property type="entry name" value="FI19014P1"/>
    <property type="match status" value="1"/>
</dbReference>
<dbReference type="GO" id="GO:0110009">
    <property type="term" value="P:formin-nucleated actin cable organization"/>
    <property type="evidence" value="ECO:0007669"/>
    <property type="project" value="UniProtKB-ARBA"/>
</dbReference>
<organism evidence="7 8">
    <name type="scientific">Saccharomycopsis crataegensis</name>
    <dbReference type="NCBI Taxonomy" id="43959"/>
    <lineage>
        <taxon>Eukaryota</taxon>
        <taxon>Fungi</taxon>
        <taxon>Dikarya</taxon>
        <taxon>Ascomycota</taxon>
        <taxon>Saccharomycotina</taxon>
        <taxon>Saccharomycetes</taxon>
        <taxon>Saccharomycopsidaceae</taxon>
        <taxon>Saccharomycopsis</taxon>
    </lineage>
</organism>
<dbReference type="FunFam" id="1.10.418.10:FF:000027">
    <property type="entry name" value="Probable fimbrin"/>
    <property type="match status" value="1"/>
</dbReference>
<gene>
    <name evidence="7" type="ORF">DASC09_036160</name>
</gene>
<dbReference type="AlphaFoldDB" id="A0AAV5QNU2"/>
<dbReference type="InterPro" id="IPR001589">
    <property type="entry name" value="Actinin_actin-bd_CS"/>
</dbReference>
<dbReference type="Pfam" id="PF00307">
    <property type="entry name" value="CH"/>
    <property type="match status" value="4"/>
</dbReference>
<evidence type="ECO:0000313" key="8">
    <source>
        <dbReference type="Proteomes" id="UP001360560"/>
    </source>
</evidence>
<protein>
    <recommendedName>
        <fullName evidence="5">Fimbrin</fullName>
    </recommendedName>
</protein>
<dbReference type="FunFam" id="1.10.418.10:FF:000010">
    <property type="entry name" value="Plastin-3 isoform 1"/>
    <property type="match status" value="1"/>
</dbReference>
<keyword evidence="3" id="KW-0106">Calcium</keyword>
<evidence type="ECO:0000256" key="1">
    <source>
        <dbReference type="ARBA" id="ARBA00022723"/>
    </source>
</evidence>
<evidence type="ECO:0000256" key="4">
    <source>
        <dbReference type="ARBA" id="ARBA00023203"/>
    </source>
</evidence>
<dbReference type="CDD" id="cd21294">
    <property type="entry name" value="CH_FIMB_rpt1"/>
    <property type="match status" value="1"/>
</dbReference>
<proteinExistence type="predicted"/>
<dbReference type="InterPro" id="IPR011992">
    <property type="entry name" value="EF-hand-dom_pair"/>
</dbReference>
<dbReference type="CDD" id="cd21300">
    <property type="entry name" value="CH_FIMB_rpt3"/>
    <property type="match status" value="1"/>
</dbReference>
<keyword evidence="4" id="KW-0009">Actin-binding</keyword>
<evidence type="ECO:0000256" key="5">
    <source>
        <dbReference type="ARBA" id="ARBA00073963"/>
    </source>
</evidence>
<evidence type="ECO:0000256" key="2">
    <source>
        <dbReference type="ARBA" id="ARBA00022737"/>
    </source>
</evidence>
<reference evidence="7 8" key="1">
    <citation type="journal article" date="2023" name="Elife">
        <title>Identification of key yeast species and microbe-microbe interactions impacting larval growth of Drosophila in the wild.</title>
        <authorList>
            <person name="Mure A."/>
            <person name="Sugiura Y."/>
            <person name="Maeda R."/>
            <person name="Honda K."/>
            <person name="Sakurai N."/>
            <person name="Takahashi Y."/>
            <person name="Watada M."/>
            <person name="Katoh T."/>
            <person name="Gotoh A."/>
            <person name="Gotoh Y."/>
            <person name="Taniguchi I."/>
            <person name="Nakamura K."/>
            <person name="Hayashi T."/>
            <person name="Katayama T."/>
            <person name="Uemura T."/>
            <person name="Hattori Y."/>
        </authorList>
    </citation>
    <scope>NUCLEOTIDE SEQUENCE [LARGE SCALE GENOMIC DNA]</scope>
    <source>
        <strain evidence="7 8">SC-9</strain>
    </source>
</reference>
<dbReference type="PROSITE" id="PS00019">
    <property type="entry name" value="ACTININ_1"/>
    <property type="match status" value="1"/>
</dbReference>
<dbReference type="SUPFAM" id="SSF47576">
    <property type="entry name" value="Calponin-homology domain, CH-domain"/>
    <property type="match status" value="1"/>
</dbReference>
<keyword evidence="8" id="KW-1185">Reference proteome</keyword>
<name>A0AAV5QNU2_9ASCO</name>
<dbReference type="Gene3D" id="1.10.418.10">
    <property type="entry name" value="Calponin-like domain"/>
    <property type="match status" value="4"/>
</dbReference>
<dbReference type="GO" id="GO:0032432">
    <property type="term" value="C:actin filament bundle"/>
    <property type="evidence" value="ECO:0007669"/>
    <property type="project" value="TreeGrafter"/>
</dbReference>
<dbReference type="EMBL" id="BTFZ01000011">
    <property type="protein sequence ID" value="GMM36291.1"/>
    <property type="molecule type" value="Genomic_DNA"/>
</dbReference>
<dbReference type="InterPro" id="IPR039959">
    <property type="entry name" value="Fimbrin/Plastin"/>
</dbReference>
<dbReference type="GO" id="GO:0051017">
    <property type="term" value="P:actin filament bundle assembly"/>
    <property type="evidence" value="ECO:0007669"/>
    <property type="project" value="InterPro"/>
</dbReference>
<dbReference type="PROSITE" id="PS00018">
    <property type="entry name" value="EF_HAND_1"/>
    <property type="match status" value="1"/>
</dbReference>
<feature type="domain" description="Calponin-homology (CH)" evidence="6">
    <location>
        <begin position="529"/>
        <end position="637"/>
    </location>
</feature>
<dbReference type="GO" id="GO:0046872">
    <property type="term" value="F:metal ion binding"/>
    <property type="evidence" value="ECO:0007669"/>
    <property type="project" value="UniProtKB-KW"/>
</dbReference>
<dbReference type="InterPro" id="IPR018247">
    <property type="entry name" value="EF_Hand_1_Ca_BS"/>
</dbReference>
<dbReference type="SUPFAM" id="SSF47473">
    <property type="entry name" value="EF-hand"/>
    <property type="match status" value="1"/>
</dbReference>
<dbReference type="FunFam" id="1.10.418.10:FF:000016">
    <property type="entry name" value="Probable fimbrin"/>
    <property type="match status" value="1"/>
</dbReference>
<sequence>MNIVKLQKKFPILPQPELFEIIEKFRNIDIDDKGWVEKQKVIEEVSKAGTDSYDNVRQTLKQVDVDASDHVELDDFVELHAKLKESKAAPAPSLMGTNAASAAPKVGGLVHKGKGANAKIIVSSRSGISHTINEEERTEFTKHINSVLAGDADIGNRLPFPTDTFQIFDECRDGLVLSKLINDSVPDTIDTRVLNWPKANKQLNKFTMTENANIVINSAKAIGCVVVNVHSEDIIDGTEHLILGLIWQIIRRGLLSKIDIKYHPELYRLLEDGEELEQFLRLSPEKILLRWFNYHLKQAGWNRTVKNFSKDVADGENYTVLLNQLDSSLCSLAPLQTPDLLTRAEQVLENAEKLNARKYLTATALVAGNPKLNLAFVAHLFNTHPGLDPVEDAEKPEIEEFDAEGEREARVFTLWLNSLDVSTPVSNLFEDLKDGTILLEAFQKVLPGSVNEKYINKKPTNGRDLMRFKALENTNYAVEVGKANHFSLVGIEGSDILDSNKLLTLALVWQLMRRNVIQTLSQLAKNGKVLTDADILSWANETVKKGGKKTFVRSLSDSSLANGVWLLDILNGLKPGYVDYDLVTPGRTEEERYANARLAISIARKLGALIWLVPEDINEVRSRLILTFVGSLMSLNI</sequence>
<evidence type="ECO:0000313" key="7">
    <source>
        <dbReference type="EMBL" id="GMM36291.1"/>
    </source>
</evidence>
<evidence type="ECO:0000256" key="3">
    <source>
        <dbReference type="ARBA" id="ARBA00022837"/>
    </source>
</evidence>
<dbReference type="InterPro" id="IPR036872">
    <property type="entry name" value="CH_dom_sf"/>
</dbReference>
<keyword evidence="1" id="KW-0479">Metal-binding</keyword>
<dbReference type="PANTHER" id="PTHR19961">
    <property type="entry name" value="FIMBRIN/PLASTIN"/>
    <property type="match status" value="1"/>
</dbReference>
<dbReference type="SMART" id="SM00033">
    <property type="entry name" value="CH"/>
    <property type="match status" value="4"/>
</dbReference>
<dbReference type="GeneID" id="90074266"/>
<dbReference type="CDD" id="cd21303">
    <property type="entry name" value="CH_FIMB_rpt4"/>
    <property type="match status" value="1"/>
</dbReference>
<dbReference type="GO" id="GO:0051015">
    <property type="term" value="F:actin filament binding"/>
    <property type="evidence" value="ECO:0007669"/>
    <property type="project" value="InterPro"/>
</dbReference>
<dbReference type="GO" id="GO:0005884">
    <property type="term" value="C:actin filament"/>
    <property type="evidence" value="ECO:0007669"/>
    <property type="project" value="TreeGrafter"/>
</dbReference>
<dbReference type="PROSITE" id="PS50021">
    <property type="entry name" value="CH"/>
    <property type="match status" value="4"/>
</dbReference>
<comment type="caution">
    <text evidence="7">The sequence shown here is derived from an EMBL/GenBank/DDBJ whole genome shotgun (WGS) entry which is preliminary data.</text>
</comment>
<dbReference type="InterPro" id="IPR001715">
    <property type="entry name" value="CH_dom"/>
</dbReference>
<accession>A0AAV5QNU2</accession>
<dbReference type="RefSeq" id="XP_064853287.1">
    <property type="nucleotide sequence ID" value="XM_064997215.1"/>
</dbReference>
<dbReference type="Proteomes" id="UP001360560">
    <property type="component" value="Unassembled WGS sequence"/>
</dbReference>
<feature type="domain" description="Calponin-homology (CH)" evidence="6">
    <location>
        <begin position="282"/>
        <end position="385"/>
    </location>
</feature>